<evidence type="ECO:0000313" key="6">
    <source>
        <dbReference type="EMBL" id="CAI9942519.1"/>
    </source>
</evidence>
<reference evidence="4" key="1">
    <citation type="submission" date="2023-06" db="EMBL/GenBank/DDBJ databases">
        <authorList>
            <person name="Kurt Z."/>
        </authorList>
    </citation>
    <scope>NUCLEOTIDE SEQUENCE</scope>
</reference>
<protein>
    <recommendedName>
        <fullName evidence="3">NFACT RNA-binding domain-containing protein</fullName>
    </recommendedName>
</protein>
<evidence type="ECO:0000313" key="7">
    <source>
        <dbReference type="EMBL" id="CAL6013656.1"/>
    </source>
</evidence>
<dbReference type="EMBL" id="CAXDID020000069">
    <property type="protein sequence ID" value="CAL6013656.1"/>
    <property type="molecule type" value="Genomic_DNA"/>
</dbReference>
<comment type="similarity">
    <text evidence="1">Belongs to the CCDC25 family.</text>
</comment>
<dbReference type="Proteomes" id="UP001642409">
    <property type="component" value="Unassembled WGS sequence"/>
</dbReference>
<comment type="caution">
    <text evidence="4">The sequence shown here is derived from an EMBL/GenBank/DDBJ whole genome shotgun (WGS) entry which is preliminary data.</text>
</comment>
<accession>A0AA86TJL3</accession>
<reference evidence="7 10" key="2">
    <citation type="submission" date="2024-07" db="EMBL/GenBank/DDBJ databases">
        <authorList>
            <person name="Akdeniz Z."/>
        </authorList>
    </citation>
    <scope>NUCLEOTIDE SEQUENCE [LARGE SCALE GENOMIC DNA]</scope>
</reference>
<evidence type="ECO:0000256" key="2">
    <source>
        <dbReference type="SAM" id="MobiDB-lite"/>
    </source>
</evidence>
<evidence type="ECO:0000313" key="10">
    <source>
        <dbReference type="Proteomes" id="UP001642409"/>
    </source>
</evidence>
<dbReference type="EMBL" id="CATOUU010000703">
    <property type="protein sequence ID" value="CAI9942519.1"/>
    <property type="molecule type" value="Genomic_DNA"/>
</dbReference>
<dbReference type="PANTHER" id="PTHR13049">
    <property type="entry name" value="DUF814-RELATED"/>
    <property type="match status" value="1"/>
</dbReference>
<dbReference type="EMBL" id="CAXDID020000100">
    <property type="protein sequence ID" value="CAL6025732.1"/>
    <property type="molecule type" value="Genomic_DNA"/>
</dbReference>
<feature type="domain" description="NFACT RNA-binding" evidence="3">
    <location>
        <begin position="9"/>
        <end position="110"/>
    </location>
</feature>
<gene>
    <name evidence="5" type="ORF">HINF_LOCUS22754</name>
    <name evidence="7" type="ORF">HINF_LOCUS23890</name>
    <name evidence="4" type="ORF">HINF_LOCUS2613</name>
    <name evidence="6" type="ORF">HINF_LOCUS30164</name>
    <name evidence="8" type="ORF">HINF_LOCUS30505</name>
    <name evidence="9" type="ORF">HINF_LOCUS39960</name>
</gene>
<feature type="region of interest" description="Disordered" evidence="2">
    <location>
        <begin position="165"/>
        <end position="204"/>
    </location>
</feature>
<feature type="compositionally biased region" description="Basic and acidic residues" evidence="2">
    <location>
        <begin position="165"/>
        <end position="185"/>
    </location>
</feature>
<evidence type="ECO:0000313" key="8">
    <source>
        <dbReference type="EMBL" id="CAL6025732.1"/>
    </source>
</evidence>
<keyword evidence="10" id="KW-1185">Reference proteome</keyword>
<proteinExistence type="inferred from homology"/>
<evidence type="ECO:0000256" key="1">
    <source>
        <dbReference type="ARBA" id="ARBA00008998"/>
    </source>
</evidence>
<dbReference type="EMBL" id="CATOUU010000062">
    <property type="protein sequence ID" value="CAI9914968.1"/>
    <property type="molecule type" value="Genomic_DNA"/>
</dbReference>
<dbReference type="EMBL" id="CATOUU010000594">
    <property type="protein sequence ID" value="CAI9935109.1"/>
    <property type="molecule type" value="Genomic_DNA"/>
</dbReference>
<dbReference type="PANTHER" id="PTHR13049:SF2">
    <property type="entry name" value="COILED-COIL DOMAIN-CONTAINING PROTEIN 25"/>
    <property type="match status" value="1"/>
</dbReference>
<evidence type="ECO:0000259" key="3">
    <source>
        <dbReference type="Pfam" id="PF05670"/>
    </source>
</evidence>
<dbReference type="InterPro" id="IPR039730">
    <property type="entry name" value="Jlp2/Ccd25"/>
</dbReference>
<dbReference type="AlphaFoldDB" id="A0AA86TJL3"/>
<evidence type="ECO:0000313" key="5">
    <source>
        <dbReference type="EMBL" id="CAI9935109.1"/>
    </source>
</evidence>
<dbReference type="EMBL" id="CAXDID020000156">
    <property type="protein sequence ID" value="CAL6043203.1"/>
    <property type="molecule type" value="Genomic_DNA"/>
</dbReference>
<dbReference type="InterPro" id="IPR008532">
    <property type="entry name" value="NFACT_RNA-bd"/>
</dbReference>
<evidence type="ECO:0000313" key="4">
    <source>
        <dbReference type="EMBL" id="CAI9914968.1"/>
    </source>
</evidence>
<sequence length="204" mass="24292">MPLKIQSKTHPEILIYWGFDKFENEDLIKFAWEGDLWFHVDKHSSAHIYLRTLNQFTLDNLPKDLIEEAAQITKENSIEGCKLNNVCIIYTPAQNLLKDGSMDTGTVSFHQDKLVKRYHCAERDKEYVKWVEKNKIEDKSANLQQEKLDHEVEERKRLRAIRKLAEKEEREEADRRKQIKKEKDISGLYKNTEANNKNQELDFW</sequence>
<name>A0AA86TJL3_9EUKA</name>
<dbReference type="Pfam" id="PF05670">
    <property type="entry name" value="NFACT-R_1"/>
    <property type="match status" value="1"/>
</dbReference>
<organism evidence="4">
    <name type="scientific">Hexamita inflata</name>
    <dbReference type="NCBI Taxonomy" id="28002"/>
    <lineage>
        <taxon>Eukaryota</taxon>
        <taxon>Metamonada</taxon>
        <taxon>Diplomonadida</taxon>
        <taxon>Hexamitidae</taxon>
        <taxon>Hexamitinae</taxon>
        <taxon>Hexamita</taxon>
    </lineage>
</organism>
<evidence type="ECO:0000313" key="9">
    <source>
        <dbReference type="EMBL" id="CAL6043203.1"/>
    </source>
</evidence>